<evidence type="ECO:0000313" key="1">
    <source>
        <dbReference type="EMBL" id="MZI94973.1"/>
    </source>
</evidence>
<organism evidence="1 2">
    <name type="scientific">Vibrio eleionomae</name>
    <dbReference type="NCBI Taxonomy" id="2653505"/>
    <lineage>
        <taxon>Bacteria</taxon>
        <taxon>Pseudomonadati</taxon>
        <taxon>Pseudomonadota</taxon>
        <taxon>Gammaproteobacteria</taxon>
        <taxon>Vibrionales</taxon>
        <taxon>Vibrionaceae</taxon>
        <taxon>Vibrio</taxon>
    </lineage>
</organism>
<keyword evidence="2" id="KW-1185">Reference proteome</keyword>
<proteinExistence type="predicted"/>
<dbReference type="AlphaFoldDB" id="A0A7X4RVW2"/>
<dbReference type="Proteomes" id="UP000462621">
    <property type="component" value="Unassembled WGS sequence"/>
</dbReference>
<dbReference type="EMBL" id="WEKT01000042">
    <property type="protein sequence ID" value="MZI94973.1"/>
    <property type="molecule type" value="Genomic_DNA"/>
</dbReference>
<evidence type="ECO:0000313" key="2">
    <source>
        <dbReference type="Proteomes" id="UP000462621"/>
    </source>
</evidence>
<comment type="caution">
    <text evidence="1">The sequence shown here is derived from an EMBL/GenBank/DDBJ whole genome shotgun (WGS) entry which is preliminary data.</text>
</comment>
<name>A0A7X4RVW2_9VIBR</name>
<protein>
    <submittedName>
        <fullName evidence="1">Uncharacterized protein</fullName>
    </submittedName>
</protein>
<dbReference type="RefSeq" id="WP_161157453.1">
    <property type="nucleotide sequence ID" value="NZ_WEKT01000042.1"/>
</dbReference>
<sequence length="190" mass="22808">MSLFSRINPFKSAMYNPRDPHVRWWMSLTAPHIFDVPDYFDIWLPGMKRKGTPDTKAEWKQDIQEGLTKDFYNFYEPEIIYSLTQSQFEDLTPTQGIDLTRGDKEHRRFVLPAYYMALQLRYAVDMETMDKSATEALLYWQDKDEHDWRSHAAHILLATYLYMLMNWRKIPEHEIYENYVVTSINTEAFD</sequence>
<gene>
    <name evidence="1" type="ORF">F9817_17485</name>
</gene>
<reference evidence="1 2" key="1">
    <citation type="submission" date="2019-10" db="EMBL/GenBank/DDBJ databases">
        <title>Vibrio sp. nov. isolated from a shrimp pond.</title>
        <authorList>
            <person name="Gomez-Gil B."/>
            <person name="Enciso-Ibarra J."/>
            <person name="Enciso-Ibarra K."/>
            <person name="Bolan-Mejia C."/>
        </authorList>
    </citation>
    <scope>NUCLEOTIDE SEQUENCE [LARGE SCALE GENOMIC DNA]</scope>
    <source>
        <strain evidence="1 2">CAIM 722</strain>
    </source>
</reference>
<accession>A0A7X4RVW2</accession>